<evidence type="ECO:0000256" key="1">
    <source>
        <dbReference type="ARBA" id="ARBA00023015"/>
    </source>
</evidence>
<dbReference type="InterPro" id="IPR018490">
    <property type="entry name" value="cNMP-bd_dom_sf"/>
</dbReference>
<dbReference type="AlphaFoldDB" id="A0A1Z1ML89"/>
<name>A0A1Z1ML89_9FLOR</name>
<dbReference type="InterPro" id="IPR014710">
    <property type="entry name" value="RmlC-like_jellyroll"/>
</dbReference>
<dbReference type="SUPFAM" id="SSF51206">
    <property type="entry name" value="cAMP-binding domain-like"/>
    <property type="match status" value="1"/>
</dbReference>
<geneLocation type="chloroplast" evidence="5"/>
<dbReference type="GO" id="GO:0006355">
    <property type="term" value="P:regulation of DNA-templated transcription"/>
    <property type="evidence" value="ECO:0007669"/>
    <property type="project" value="InterPro"/>
</dbReference>
<feature type="domain" description="HTH crp-type" evidence="4">
    <location>
        <begin position="138"/>
        <end position="210"/>
    </location>
</feature>
<proteinExistence type="predicted"/>
<protein>
    <submittedName>
        <fullName evidence="5">Global nitrogen transcriptional regulator</fullName>
    </submittedName>
</protein>
<dbReference type="InterPro" id="IPR036390">
    <property type="entry name" value="WH_DNA-bd_sf"/>
</dbReference>
<organism evidence="5">
    <name type="scientific">Thuretia quercifolia</name>
    <dbReference type="NCBI Taxonomy" id="189650"/>
    <lineage>
        <taxon>Eukaryota</taxon>
        <taxon>Rhodophyta</taxon>
        <taxon>Florideophyceae</taxon>
        <taxon>Rhodymeniophycidae</taxon>
        <taxon>Ceramiales</taxon>
        <taxon>Dasyaceae</taxon>
        <taxon>Thuretia</taxon>
    </lineage>
</organism>
<evidence type="ECO:0000259" key="4">
    <source>
        <dbReference type="Pfam" id="PF13545"/>
    </source>
</evidence>
<dbReference type="RefSeq" id="YP_009397325.1">
    <property type="nucleotide sequence ID" value="NC_035286.1"/>
</dbReference>
<dbReference type="SUPFAM" id="SSF46785">
    <property type="entry name" value="Winged helix' DNA-binding domain"/>
    <property type="match status" value="1"/>
</dbReference>
<keyword evidence="5" id="KW-0934">Plastid</keyword>
<evidence type="ECO:0000313" key="5">
    <source>
        <dbReference type="EMBL" id="ARW66511.1"/>
    </source>
</evidence>
<evidence type="ECO:0000256" key="2">
    <source>
        <dbReference type="ARBA" id="ARBA00023125"/>
    </source>
</evidence>
<keyword evidence="5" id="KW-0150">Chloroplast</keyword>
<dbReference type="EMBL" id="MF101442">
    <property type="protein sequence ID" value="ARW66511.1"/>
    <property type="molecule type" value="Genomic_DNA"/>
</dbReference>
<accession>A0A1Z1ML89</accession>
<evidence type="ECO:0000256" key="3">
    <source>
        <dbReference type="ARBA" id="ARBA00023163"/>
    </source>
</evidence>
<keyword evidence="1" id="KW-0805">Transcription regulation</keyword>
<dbReference type="GO" id="GO:0003677">
    <property type="term" value="F:DNA binding"/>
    <property type="evidence" value="ECO:0007669"/>
    <property type="project" value="UniProtKB-KW"/>
</dbReference>
<keyword evidence="3" id="KW-0804">Transcription</keyword>
<gene>
    <name evidence="5" type="primary">ntcA</name>
</gene>
<reference evidence="5" key="1">
    <citation type="journal article" date="2017" name="J. Phycol.">
        <title>Analysis of chloroplast genomes and a supermatrix inform reclassification of the Rhodomelaceae (Rhodophyta).</title>
        <authorList>
            <person name="Diaz-Tapia P."/>
            <person name="Maggs C.A."/>
            <person name="West J.A."/>
            <person name="Verbruggen H."/>
        </authorList>
    </citation>
    <scope>NUCLEOTIDE SEQUENCE</scope>
    <source>
        <strain evidence="5">PD1024</strain>
    </source>
</reference>
<dbReference type="GeneID" id="33359663"/>
<dbReference type="Pfam" id="PF13545">
    <property type="entry name" value="HTH_Crp_2"/>
    <property type="match status" value="1"/>
</dbReference>
<sequence>MKWLNNFSSANITYYIYKLNKNDFFILDPKISKDQSFIILNGIILIIKVFSNKKYFPLIILNTNNIISLEYFSTNSNYYYKLIALDKTYILSFSIKDLKGNNKIKPEIFHSIIDGYHITLTKYEIMNSILVHKLAKHRIIQLILFLSFEFGTISNKKILIPFSLSQKKLALITKSNKITVNKIIKHLCKEKIIKYLYKKIICIINIDKLTLLFYQ</sequence>
<dbReference type="InterPro" id="IPR012318">
    <property type="entry name" value="HTH_CRP"/>
</dbReference>
<dbReference type="Gene3D" id="2.60.120.10">
    <property type="entry name" value="Jelly Rolls"/>
    <property type="match status" value="1"/>
</dbReference>
<keyword evidence="2" id="KW-0238">DNA-binding</keyword>